<feature type="domain" description="ABC3 transporter permease C-terminal" evidence="7">
    <location>
        <begin position="661"/>
        <end position="779"/>
    </location>
</feature>
<organism evidence="8 9">
    <name type="scientific">Wenxinia marina DSM 24838</name>
    <dbReference type="NCBI Taxonomy" id="1123501"/>
    <lineage>
        <taxon>Bacteria</taxon>
        <taxon>Pseudomonadati</taxon>
        <taxon>Pseudomonadota</taxon>
        <taxon>Alphaproteobacteria</taxon>
        <taxon>Rhodobacterales</taxon>
        <taxon>Roseobacteraceae</taxon>
        <taxon>Wenxinia</taxon>
    </lineage>
</organism>
<dbReference type="PANTHER" id="PTHR30287">
    <property type="entry name" value="MEMBRANE COMPONENT OF PREDICTED ABC SUPERFAMILY METABOLITE UPTAKE TRANSPORTER"/>
    <property type="match status" value="1"/>
</dbReference>
<dbReference type="Proteomes" id="UP000035100">
    <property type="component" value="Unassembled WGS sequence"/>
</dbReference>
<dbReference type="PATRIC" id="fig|1123501.6.peg.2861"/>
<feature type="domain" description="ABC3 transporter permease C-terminal" evidence="7">
    <location>
        <begin position="219"/>
        <end position="343"/>
    </location>
</feature>
<dbReference type="Pfam" id="PF02687">
    <property type="entry name" value="FtsX"/>
    <property type="match status" value="2"/>
</dbReference>
<comment type="subcellular location">
    <subcellularLocation>
        <location evidence="1">Cell membrane</location>
        <topology evidence="1">Multi-pass membrane protein</topology>
    </subcellularLocation>
</comment>
<proteinExistence type="predicted"/>
<dbReference type="InterPro" id="IPR003838">
    <property type="entry name" value="ABC3_permease_C"/>
</dbReference>
<dbReference type="InterPro" id="IPR038766">
    <property type="entry name" value="Membrane_comp_ABC_pdt"/>
</dbReference>
<evidence type="ECO:0000313" key="8">
    <source>
        <dbReference type="EMBL" id="KIQ68478.1"/>
    </source>
</evidence>
<dbReference type="GO" id="GO:0005886">
    <property type="term" value="C:plasma membrane"/>
    <property type="evidence" value="ECO:0007669"/>
    <property type="project" value="UniProtKB-SubCell"/>
</dbReference>
<feature type="transmembrane region" description="Helical" evidence="6">
    <location>
        <begin position="752"/>
        <end position="772"/>
    </location>
</feature>
<feature type="transmembrane region" description="Helical" evidence="6">
    <location>
        <begin position="434"/>
        <end position="454"/>
    </location>
</feature>
<feature type="transmembrane region" description="Helical" evidence="6">
    <location>
        <begin position="217"/>
        <end position="240"/>
    </location>
</feature>
<keyword evidence="2" id="KW-1003">Cell membrane</keyword>
<comment type="caution">
    <text evidence="8">The sequence shown here is derived from an EMBL/GenBank/DDBJ whole genome shotgun (WGS) entry which is preliminary data.</text>
</comment>
<dbReference type="AlphaFoldDB" id="A0A0D0QBZ6"/>
<feature type="transmembrane region" description="Helical" evidence="6">
    <location>
        <begin position="662"/>
        <end position="684"/>
    </location>
</feature>
<feature type="transmembrane region" description="Helical" evidence="6">
    <location>
        <begin position="260"/>
        <end position="291"/>
    </location>
</feature>
<evidence type="ECO:0000313" key="9">
    <source>
        <dbReference type="Proteomes" id="UP000035100"/>
    </source>
</evidence>
<keyword evidence="5 6" id="KW-0472">Membrane</keyword>
<keyword evidence="9" id="KW-1185">Reference proteome</keyword>
<gene>
    <name evidence="8" type="ORF">Wenmar_02748</name>
</gene>
<feature type="transmembrane region" description="Helical" evidence="6">
    <location>
        <begin position="316"/>
        <end position="340"/>
    </location>
</feature>
<reference evidence="8 9" key="1">
    <citation type="submission" date="2013-01" db="EMBL/GenBank/DDBJ databases">
        <authorList>
            <person name="Fiebig A."/>
            <person name="Goeker M."/>
            <person name="Klenk H.-P.P."/>
        </authorList>
    </citation>
    <scope>NUCLEOTIDE SEQUENCE [LARGE SCALE GENOMIC DNA]</scope>
    <source>
        <strain evidence="8 9">DSM 24838</strain>
    </source>
</reference>
<evidence type="ECO:0000256" key="6">
    <source>
        <dbReference type="SAM" id="Phobius"/>
    </source>
</evidence>
<evidence type="ECO:0000256" key="1">
    <source>
        <dbReference type="ARBA" id="ARBA00004651"/>
    </source>
</evidence>
<evidence type="ECO:0000256" key="4">
    <source>
        <dbReference type="ARBA" id="ARBA00022989"/>
    </source>
</evidence>
<evidence type="ECO:0000256" key="5">
    <source>
        <dbReference type="ARBA" id="ARBA00023136"/>
    </source>
</evidence>
<protein>
    <submittedName>
        <fullName evidence="8">Putative ABC-type transport system involved in lysophospholipase L1 biosynthesis</fullName>
    </submittedName>
</protein>
<accession>A0A0D0QBZ6</accession>
<keyword evidence="4 6" id="KW-1133">Transmembrane helix</keyword>
<name>A0A0D0QBZ6_9RHOB</name>
<feature type="transmembrane region" description="Helical" evidence="6">
    <location>
        <begin position="386"/>
        <end position="413"/>
    </location>
</feature>
<sequence length="790" mass="81203">MVLGALLSGWRRAPLQLVTLLAGLALATALWAGVQAINAEARASYDAAAATLGEGRFDQIVAADGGAIPRETYVALRRAGWLVSPVIEGRRDGVRVVGLDPLTAPGGLGPVDLDEGEVGAFLSEAGAVYGRADALAALGDVAPAKVVAPEVAPGTVLTDLRVAARLLPEAGIGRLIVADVQPLGRPALEEVAPGLSLRSAQGAADVGRLTDSFHLNLTAFGALAFVVGIFIVHGAIGLAFEERRPVIRTLRALGVPLGPLMAVIGAELVVLALVAGAVGLALGYLIAAALLPDVAATLGGLYGAEVAGSLSFRPGWALAGLGMTLVGTAVAGGGALLALARMPVLAAARPRAWAMAGGRRRARQTAGGLALLVLAALVLWRGGGLVAGFAGLGALMLGGALMLPPLLDLALAAGARTARRPVADWFWADSRQQLPGLSLALMALLLAMAANVGVSTMVSSFRVTFERFLDQRLFADLYVQAEDGEQAARIEAVAVAAGAEVLPRVGVEATLAGQPGEVLAARESAAFEANWRFLDAAPEPWAGVWAGEGVLVNEQLARRSGLGPGDRLEVVEGTGLPILGVYGDYGNPVGQAVVGEALFRQLYPEAEATQFGISGADPGALAEGLTSQAGLPAGAITDQAAAKRFSLAVFERTFSVTGALNVLTLAVAGFAMLMSLLTLAGMRLPQLAPVWALGLTRARLGRLDLVRAVMLAAFTAVLAIPLGLALAWVLLAVINVEAFGWRLPMILFPWDYVRLVLLALVAGGLAALWPAWRLARTPPAVLLKVFSGER</sequence>
<dbReference type="PANTHER" id="PTHR30287:SF2">
    <property type="entry name" value="BLL1001 PROTEIN"/>
    <property type="match status" value="1"/>
</dbReference>
<dbReference type="EMBL" id="AONG01000013">
    <property type="protein sequence ID" value="KIQ68478.1"/>
    <property type="molecule type" value="Genomic_DNA"/>
</dbReference>
<dbReference type="eggNOG" id="COG0577">
    <property type="taxonomic scope" value="Bacteria"/>
</dbReference>
<feature type="transmembrane region" description="Helical" evidence="6">
    <location>
        <begin position="705"/>
        <end position="732"/>
    </location>
</feature>
<evidence type="ECO:0000256" key="3">
    <source>
        <dbReference type="ARBA" id="ARBA00022692"/>
    </source>
</evidence>
<feature type="transmembrane region" description="Helical" evidence="6">
    <location>
        <begin position="361"/>
        <end position="380"/>
    </location>
</feature>
<dbReference type="STRING" id="1123501.Wenmar_02748"/>
<evidence type="ECO:0000256" key="2">
    <source>
        <dbReference type="ARBA" id="ARBA00022475"/>
    </source>
</evidence>
<keyword evidence="3 6" id="KW-0812">Transmembrane</keyword>
<evidence type="ECO:0000259" key="7">
    <source>
        <dbReference type="Pfam" id="PF02687"/>
    </source>
</evidence>